<evidence type="ECO:0000256" key="1">
    <source>
        <dbReference type="SAM" id="Phobius"/>
    </source>
</evidence>
<protein>
    <submittedName>
        <fullName evidence="2">Uncharacterized protein</fullName>
    </submittedName>
</protein>
<keyword evidence="1" id="KW-0812">Transmembrane</keyword>
<reference evidence="2" key="1">
    <citation type="journal article" date="2014" name="Front. Microbiol.">
        <title>High frequency of phylogenetically diverse reductive dehalogenase-homologous genes in deep subseafloor sedimentary metagenomes.</title>
        <authorList>
            <person name="Kawai M."/>
            <person name="Futagami T."/>
            <person name="Toyoda A."/>
            <person name="Takaki Y."/>
            <person name="Nishi S."/>
            <person name="Hori S."/>
            <person name="Arai W."/>
            <person name="Tsubouchi T."/>
            <person name="Morono Y."/>
            <person name="Uchiyama I."/>
            <person name="Ito T."/>
            <person name="Fujiyama A."/>
            <person name="Inagaki F."/>
            <person name="Takami H."/>
        </authorList>
    </citation>
    <scope>NUCLEOTIDE SEQUENCE</scope>
    <source>
        <strain evidence="2">Expedition CK06-06</strain>
    </source>
</reference>
<proteinExistence type="predicted"/>
<feature type="non-terminal residue" evidence="2">
    <location>
        <position position="71"/>
    </location>
</feature>
<keyword evidence="1" id="KW-1133">Transmembrane helix</keyword>
<sequence>SELKEKRVDLIDVRQVKMGSVMRKGKLPDLRVWMVIGTHYLICIFSGKSLRIYYMDKRGQMLSADEFAGVE</sequence>
<feature type="non-terminal residue" evidence="2">
    <location>
        <position position="1"/>
    </location>
</feature>
<evidence type="ECO:0000313" key="2">
    <source>
        <dbReference type="EMBL" id="GAI64384.1"/>
    </source>
</evidence>
<feature type="transmembrane region" description="Helical" evidence="1">
    <location>
        <begin position="32"/>
        <end position="54"/>
    </location>
</feature>
<comment type="caution">
    <text evidence="2">The sequence shown here is derived from an EMBL/GenBank/DDBJ whole genome shotgun (WGS) entry which is preliminary data.</text>
</comment>
<dbReference type="EMBL" id="BARV01044913">
    <property type="protein sequence ID" value="GAI64384.1"/>
    <property type="molecule type" value="Genomic_DNA"/>
</dbReference>
<keyword evidence="1" id="KW-0472">Membrane</keyword>
<gene>
    <name evidence="2" type="ORF">S06H3_66153</name>
</gene>
<organism evidence="2">
    <name type="scientific">marine sediment metagenome</name>
    <dbReference type="NCBI Taxonomy" id="412755"/>
    <lineage>
        <taxon>unclassified sequences</taxon>
        <taxon>metagenomes</taxon>
        <taxon>ecological metagenomes</taxon>
    </lineage>
</organism>
<accession>X1S9C3</accession>
<dbReference type="AlphaFoldDB" id="X1S9C3"/>
<name>X1S9C3_9ZZZZ</name>